<evidence type="ECO:0000313" key="2">
    <source>
        <dbReference type="EMBL" id="MDN5203640.1"/>
    </source>
</evidence>
<comment type="caution">
    <text evidence="2">The sequence shown here is derived from an EMBL/GenBank/DDBJ whole genome shotgun (WGS) entry which is preliminary data.</text>
</comment>
<dbReference type="EMBL" id="JAUJEA010000008">
    <property type="protein sequence ID" value="MDN5203640.1"/>
    <property type="molecule type" value="Genomic_DNA"/>
</dbReference>
<keyword evidence="3" id="KW-1185">Reference proteome</keyword>
<dbReference type="Pfam" id="PF18962">
    <property type="entry name" value="Por_Secre_tail"/>
    <property type="match status" value="1"/>
</dbReference>
<gene>
    <name evidence="2" type="ORF">QQ008_19785</name>
</gene>
<feature type="domain" description="Secretion system C-terminal sorting" evidence="1">
    <location>
        <begin position="87"/>
        <end position="162"/>
    </location>
</feature>
<name>A0ABT8KW12_9BACT</name>
<protein>
    <submittedName>
        <fullName evidence="2">T9SS type A sorting domain-containing protein</fullName>
    </submittedName>
</protein>
<evidence type="ECO:0000259" key="1">
    <source>
        <dbReference type="Pfam" id="PF18962"/>
    </source>
</evidence>
<evidence type="ECO:0000313" key="3">
    <source>
        <dbReference type="Proteomes" id="UP001172082"/>
    </source>
</evidence>
<dbReference type="NCBIfam" id="TIGR04183">
    <property type="entry name" value="Por_Secre_tail"/>
    <property type="match status" value="1"/>
</dbReference>
<dbReference type="InterPro" id="IPR026444">
    <property type="entry name" value="Secre_tail"/>
</dbReference>
<sequence>MKKAIFLGMLIMPFVTIGQTVERSVLASDGSFSAQSNLSISYTIGDIAVDLLKDQELSLQQGFQQVADVEVLTGIYDHTIVGSLAAYPNPTQGQLTLSIEVEKRSKLHYSLYDAIGRIVMKSEHAIDVQKNKFLHIHLDYMKPGIYHLLVTSESGEAFKSIKILKE</sequence>
<accession>A0ABT8KW12</accession>
<organism evidence="2 3">
    <name type="scientific">Splendidivirga corallicola</name>
    <dbReference type="NCBI Taxonomy" id="3051826"/>
    <lineage>
        <taxon>Bacteria</taxon>
        <taxon>Pseudomonadati</taxon>
        <taxon>Bacteroidota</taxon>
        <taxon>Cytophagia</taxon>
        <taxon>Cytophagales</taxon>
        <taxon>Splendidivirgaceae</taxon>
        <taxon>Splendidivirga</taxon>
    </lineage>
</organism>
<proteinExistence type="predicted"/>
<dbReference type="Proteomes" id="UP001172082">
    <property type="component" value="Unassembled WGS sequence"/>
</dbReference>
<dbReference type="RefSeq" id="WP_346753663.1">
    <property type="nucleotide sequence ID" value="NZ_JAUJEA010000008.1"/>
</dbReference>
<reference evidence="2" key="1">
    <citation type="submission" date="2023-06" db="EMBL/GenBank/DDBJ databases">
        <title>Genomic of Parafulvivirga corallium.</title>
        <authorList>
            <person name="Wang G."/>
        </authorList>
    </citation>
    <scope>NUCLEOTIDE SEQUENCE</scope>
    <source>
        <strain evidence="2">BMA10</strain>
    </source>
</reference>